<reference evidence="2 3" key="1">
    <citation type="submission" date="2021-06" db="EMBL/GenBank/DDBJ databases">
        <title>Halomicroarcula sp. a new haloarchaeum isolated from saline soil.</title>
        <authorList>
            <person name="Duran-Viseras A."/>
            <person name="Sanchez-Porro C."/>
            <person name="Ventosa A."/>
        </authorList>
    </citation>
    <scope>NUCLEOTIDE SEQUENCE [LARGE SCALE GENOMIC DNA]</scope>
    <source>
        <strain evidence="2 3">F27</strain>
    </source>
</reference>
<keyword evidence="1" id="KW-0472">Membrane</keyword>
<accession>A0AAW4PA33</accession>
<organism evidence="2 3">
    <name type="scientific">Haloarcula nitratireducens</name>
    <dbReference type="NCBI Taxonomy" id="2487749"/>
    <lineage>
        <taxon>Archaea</taxon>
        <taxon>Methanobacteriati</taxon>
        <taxon>Methanobacteriota</taxon>
        <taxon>Stenosarchaea group</taxon>
        <taxon>Halobacteria</taxon>
        <taxon>Halobacteriales</taxon>
        <taxon>Haloarculaceae</taxon>
        <taxon>Haloarcula</taxon>
    </lineage>
</organism>
<dbReference type="AlphaFoldDB" id="A0AAW4PA33"/>
<sequence>MVVDLFLEDLPGPPNQARGRRRFPPEIEDTLEELITTLELFSPLREHIKTMYFQWELVDLSRRVIYAAVPALTIVYAVPFYVDATTFPGATLGIDNLVWLVSAGITIGTIPFFVLLSYVLRIATIAKRTLAIGPTVLRTSEDLRPD</sequence>
<dbReference type="EMBL" id="RKLT01000002">
    <property type="protein sequence ID" value="MBX0294618.1"/>
    <property type="molecule type" value="Genomic_DNA"/>
</dbReference>
<name>A0AAW4PA33_9EURY</name>
<proteinExistence type="predicted"/>
<evidence type="ECO:0000256" key="1">
    <source>
        <dbReference type="SAM" id="Phobius"/>
    </source>
</evidence>
<keyword evidence="3" id="KW-1185">Reference proteome</keyword>
<comment type="caution">
    <text evidence="2">The sequence shown here is derived from an EMBL/GenBank/DDBJ whole genome shotgun (WGS) entry which is preliminary data.</text>
</comment>
<gene>
    <name evidence="2" type="ORF">EGH23_06960</name>
</gene>
<protein>
    <submittedName>
        <fullName evidence="2">Uncharacterized protein</fullName>
    </submittedName>
</protein>
<dbReference type="Pfam" id="PF25927">
    <property type="entry name" value="DUF7972"/>
    <property type="match status" value="1"/>
</dbReference>
<feature type="transmembrane region" description="Helical" evidence="1">
    <location>
        <begin position="97"/>
        <end position="120"/>
    </location>
</feature>
<keyword evidence="1" id="KW-1133">Transmembrane helix</keyword>
<dbReference type="InterPro" id="IPR058278">
    <property type="entry name" value="DUF7972"/>
</dbReference>
<evidence type="ECO:0000313" key="2">
    <source>
        <dbReference type="EMBL" id="MBX0294618.1"/>
    </source>
</evidence>
<dbReference type="Proteomes" id="UP001430455">
    <property type="component" value="Unassembled WGS sequence"/>
</dbReference>
<evidence type="ECO:0000313" key="3">
    <source>
        <dbReference type="Proteomes" id="UP001430455"/>
    </source>
</evidence>
<dbReference type="RefSeq" id="WP_220579297.1">
    <property type="nucleotide sequence ID" value="NZ_RKLT01000002.1"/>
</dbReference>
<keyword evidence="1" id="KW-0812">Transmembrane</keyword>
<feature type="transmembrane region" description="Helical" evidence="1">
    <location>
        <begin position="64"/>
        <end position="82"/>
    </location>
</feature>